<gene>
    <name evidence="14" type="primary">LOC108738173</name>
</gene>
<dbReference type="InterPro" id="IPR013088">
    <property type="entry name" value="Znf_NHR/GATA"/>
</dbReference>
<evidence type="ECO:0000256" key="9">
    <source>
        <dbReference type="ARBA" id="ARBA00023242"/>
    </source>
</evidence>
<dbReference type="InterPro" id="IPR050274">
    <property type="entry name" value="Nuclear_hormone_rcpt_NR2"/>
</dbReference>
<dbReference type="SMART" id="SM00430">
    <property type="entry name" value="HOLI"/>
    <property type="match status" value="1"/>
</dbReference>
<dbReference type="GO" id="GO:0008270">
    <property type="term" value="F:zinc ion binding"/>
    <property type="evidence" value="ECO:0007669"/>
    <property type="project" value="UniProtKB-KW"/>
</dbReference>
<evidence type="ECO:0000256" key="10">
    <source>
        <dbReference type="RuleBase" id="RU004334"/>
    </source>
</evidence>
<dbReference type="PRINTS" id="PR00047">
    <property type="entry name" value="STROIDFINGER"/>
</dbReference>
<protein>
    <submittedName>
        <fullName evidence="14">Orphan steroid hormone receptor 2 isoform X5</fullName>
    </submittedName>
</protein>
<keyword evidence="3 10" id="KW-0863">Zinc-finger</keyword>
<dbReference type="SUPFAM" id="SSF48508">
    <property type="entry name" value="Nuclear receptor ligand-binding domain"/>
    <property type="match status" value="1"/>
</dbReference>
<evidence type="ECO:0000256" key="3">
    <source>
        <dbReference type="ARBA" id="ARBA00022771"/>
    </source>
</evidence>
<evidence type="ECO:0000313" key="13">
    <source>
        <dbReference type="Proteomes" id="UP000192223"/>
    </source>
</evidence>
<dbReference type="Gene3D" id="3.30.50.10">
    <property type="entry name" value="Erythroid Transcription Factor GATA-1, subunit A"/>
    <property type="match status" value="1"/>
</dbReference>
<name>A0A7F5RG87_AGRPL</name>
<feature type="domain" description="Nuclear receptor" evidence="11">
    <location>
        <begin position="27"/>
        <end position="102"/>
    </location>
</feature>
<evidence type="ECO:0000256" key="5">
    <source>
        <dbReference type="ARBA" id="ARBA00023015"/>
    </source>
</evidence>
<proteinExistence type="inferred from homology"/>
<evidence type="ECO:0000256" key="2">
    <source>
        <dbReference type="ARBA" id="ARBA00022723"/>
    </source>
</evidence>
<keyword evidence="6 10" id="KW-0238">DNA-binding</keyword>
<dbReference type="GO" id="GO:0043565">
    <property type="term" value="F:sequence-specific DNA binding"/>
    <property type="evidence" value="ECO:0007669"/>
    <property type="project" value="InterPro"/>
</dbReference>
<keyword evidence="7 10" id="KW-0804">Transcription</keyword>
<dbReference type="PROSITE" id="PS51843">
    <property type="entry name" value="NR_LBD"/>
    <property type="match status" value="1"/>
</dbReference>
<evidence type="ECO:0000259" key="12">
    <source>
        <dbReference type="PROSITE" id="PS51843"/>
    </source>
</evidence>
<evidence type="ECO:0000313" key="14">
    <source>
        <dbReference type="RefSeq" id="XP_025835024.1"/>
    </source>
</evidence>
<comment type="similarity">
    <text evidence="10">Belongs to the nuclear hormone receptor family.</text>
</comment>
<dbReference type="SUPFAM" id="SSF57716">
    <property type="entry name" value="Glucocorticoid receptor-like (DNA-binding domain)"/>
    <property type="match status" value="1"/>
</dbReference>
<reference evidence="14" key="1">
    <citation type="submission" date="2025-08" db="UniProtKB">
        <authorList>
            <consortium name="RefSeq"/>
        </authorList>
    </citation>
    <scope>IDENTIFICATION</scope>
    <source>
        <tissue evidence="14">Entire body</tissue>
    </source>
</reference>
<dbReference type="OrthoDB" id="40902at2759"/>
<dbReference type="GO" id="GO:0005634">
    <property type="term" value="C:nucleus"/>
    <property type="evidence" value="ECO:0007669"/>
    <property type="project" value="UniProtKB-SubCell"/>
</dbReference>
<dbReference type="CDD" id="cd06952">
    <property type="entry name" value="NR_LBD_TR2_like"/>
    <property type="match status" value="1"/>
</dbReference>
<dbReference type="FunFam" id="1.10.565.10:FF:000041">
    <property type="entry name" value="Nuclear hormone receptor HR78"/>
    <property type="match status" value="1"/>
</dbReference>
<comment type="subcellular location">
    <subcellularLocation>
        <location evidence="1 10">Nucleus</location>
    </subcellularLocation>
</comment>
<dbReference type="PRINTS" id="PR00398">
    <property type="entry name" value="STRDHORMONER"/>
</dbReference>
<keyword evidence="8 10" id="KW-0675">Receptor</keyword>
<dbReference type="InterPro" id="IPR000536">
    <property type="entry name" value="Nucl_hrmn_rcpt_lig-bd"/>
</dbReference>
<dbReference type="InterPro" id="IPR001723">
    <property type="entry name" value="Nuclear_hrmn_rcpt"/>
</dbReference>
<dbReference type="GO" id="GO:0003700">
    <property type="term" value="F:DNA-binding transcription factor activity"/>
    <property type="evidence" value="ECO:0007669"/>
    <property type="project" value="InterPro"/>
</dbReference>
<keyword evidence="13" id="KW-1185">Reference proteome</keyword>
<keyword evidence="5 10" id="KW-0805">Transcription regulation</keyword>
<evidence type="ECO:0000256" key="8">
    <source>
        <dbReference type="ARBA" id="ARBA00023170"/>
    </source>
</evidence>
<organism evidence="13 14">
    <name type="scientific">Agrilus planipennis</name>
    <name type="common">Emerald ash borer</name>
    <name type="synonym">Agrilus marcopoli</name>
    <dbReference type="NCBI Taxonomy" id="224129"/>
    <lineage>
        <taxon>Eukaryota</taxon>
        <taxon>Metazoa</taxon>
        <taxon>Ecdysozoa</taxon>
        <taxon>Arthropoda</taxon>
        <taxon>Hexapoda</taxon>
        <taxon>Insecta</taxon>
        <taxon>Pterygota</taxon>
        <taxon>Neoptera</taxon>
        <taxon>Endopterygota</taxon>
        <taxon>Coleoptera</taxon>
        <taxon>Polyphaga</taxon>
        <taxon>Elateriformia</taxon>
        <taxon>Buprestoidea</taxon>
        <taxon>Buprestidae</taxon>
        <taxon>Agrilinae</taxon>
        <taxon>Agrilus</taxon>
    </lineage>
</organism>
<keyword evidence="4 10" id="KW-0862">Zinc</keyword>
<dbReference type="PANTHER" id="PTHR24083">
    <property type="entry name" value="NUCLEAR HORMONE RECEPTOR"/>
    <property type="match status" value="1"/>
</dbReference>
<evidence type="ECO:0000256" key="4">
    <source>
        <dbReference type="ARBA" id="ARBA00022833"/>
    </source>
</evidence>
<dbReference type="InterPro" id="IPR001628">
    <property type="entry name" value="Znf_hrmn_rcpt"/>
</dbReference>
<evidence type="ECO:0000256" key="6">
    <source>
        <dbReference type="ARBA" id="ARBA00023125"/>
    </source>
</evidence>
<sequence length="440" mass="49703">MDVEQGIKLEMFGDSKQRNNSNMCLTIELCVVCGDRASGRHYGAISCEGCKGFFKRSIRKQLGYQCRGSKNCEVTKHHRNRCQYCRLQKCLACGMRSDSFNPCDLGLSFFNKRLGNSSSSEIPYRMSPSQTSLEDEVSMDSTNTGIGELSDALCMARDKQIISKALDTIARVQCLNGNDYLSLTAEENPFEIDEPVIQEQHVIFNLQIPGPVPPYLNVHYICESGSRLLFLSIHWARSVPAFQLLSYDNQITLLKGSWAELFTLGLAQCSQTLSLSTILSSLISHLHTSIAQDKIPAVKVKQVTDHIVKLQEFVTSMNRMNVDDHEYAYLKAISLFSPDQSGLLMKKQVEKIQEKTFQALRHYVSNNFPNDDDRFPRLLLRLPSLRALDPQILEELFFSSLIGQVQIDSVIPYILRMGNGAVSVCTRQVKLEQPEEYLCK</sequence>
<dbReference type="Proteomes" id="UP000192223">
    <property type="component" value="Unplaced"/>
</dbReference>
<dbReference type="Pfam" id="PF00105">
    <property type="entry name" value="zf-C4"/>
    <property type="match status" value="1"/>
</dbReference>
<dbReference type="InterPro" id="IPR035500">
    <property type="entry name" value="NHR-like_dom_sf"/>
</dbReference>
<keyword evidence="9 10" id="KW-0539">Nucleus</keyword>
<dbReference type="SMART" id="SM00399">
    <property type="entry name" value="ZnF_C4"/>
    <property type="match status" value="1"/>
</dbReference>
<dbReference type="RefSeq" id="XP_025835024.1">
    <property type="nucleotide sequence ID" value="XM_025979239.1"/>
</dbReference>
<dbReference type="AlphaFoldDB" id="A0A7F5RG87"/>
<keyword evidence="2 10" id="KW-0479">Metal-binding</keyword>
<evidence type="ECO:0000256" key="1">
    <source>
        <dbReference type="ARBA" id="ARBA00004123"/>
    </source>
</evidence>
<dbReference type="PROSITE" id="PS51030">
    <property type="entry name" value="NUCLEAR_REC_DBD_2"/>
    <property type="match status" value="1"/>
</dbReference>
<evidence type="ECO:0000259" key="11">
    <source>
        <dbReference type="PROSITE" id="PS51030"/>
    </source>
</evidence>
<dbReference type="PROSITE" id="PS00031">
    <property type="entry name" value="NUCLEAR_REC_DBD_1"/>
    <property type="match status" value="1"/>
</dbReference>
<dbReference type="Pfam" id="PF00104">
    <property type="entry name" value="Hormone_recep"/>
    <property type="match status" value="1"/>
</dbReference>
<dbReference type="InterPro" id="IPR048246">
    <property type="entry name" value="NR2C1/2-like_LBD"/>
</dbReference>
<dbReference type="GeneID" id="108738173"/>
<evidence type="ECO:0000256" key="7">
    <source>
        <dbReference type="ARBA" id="ARBA00023163"/>
    </source>
</evidence>
<dbReference type="Gene3D" id="1.10.565.10">
    <property type="entry name" value="Retinoid X Receptor"/>
    <property type="match status" value="1"/>
</dbReference>
<accession>A0A7F5RG87</accession>
<feature type="domain" description="NR LBD" evidence="12">
    <location>
        <begin position="177"/>
        <end position="418"/>
    </location>
</feature>